<protein>
    <submittedName>
        <fullName evidence="1">Uncharacterized protein</fullName>
    </submittedName>
</protein>
<evidence type="ECO:0000313" key="1">
    <source>
        <dbReference type="EMBL" id="DAE24812.1"/>
    </source>
</evidence>
<reference evidence="1" key="1">
    <citation type="journal article" date="2021" name="Proc. Natl. Acad. Sci. U.S.A.">
        <title>A Catalog of Tens of Thousands of Viruses from Human Metagenomes Reveals Hidden Associations with Chronic Diseases.</title>
        <authorList>
            <person name="Tisza M.J."/>
            <person name="Buck C.B."/>
        </authorList>
    </citation>
    <scope>NUCLEOTIDE SEQUENCE</scope>
    <source>
        <strain evidence="1">CteBs22</strain>
    </source>
</reference>
<accession>A0A8S5R1K4</accession>
<name>A0A8S5R1K4_9CAUD</name>
<dbReference type="EMBL" id="BK015784">
    <property type="protein sequence ID" value="DAE24812.1"/>
    <property type="molecule type" value="Genomic_DNA"/>
</dbReference>
<sequence length="89" mass="9560">MSTEAVPTRLTQAIQPFLSLASTQAAQIPSTEPLKSYSPRLVKRSGSLKFDDPQGLPGWRLDDVRSSVNRVASRGIKGDSLAVSIASTF</sequence>
<organism evidence="1">
    <name type="scientific">Myoviridae sp. cteBs22</name>
    <dbReference type="NCBI Taxonomy" id="2826675"/>
    <lineage>
        <taxon>Viruses</taxon>
        <taxon>Duplodnaviria</taxon>
        <taxon>Heunggongvirae</taxon>
        <taxon>Uroviricota</taxon>
        <taxon>Caudoviricetes</taxon>
    </lineage>
</organism>
<proteinExistence type="predicted"/>